<protein>
    <submittedName>
        <fullName evidence="1">Uncharacterized protein</fullName>
    </submittedName>
</protein>
<dbReference type="RefSeq" id="WP_045346687.1">
    <property type="nucleotide sequence ID" value="NZ_JALGQD010000002.1"/>
</dbReference>
<evidence type="ECO:0000313" key="2">
    <source>
        <dbReference type="Proteomes" id="UP000033679"/>
    </source>
</evidence>
<name>A0A837FE91_9ENTR</name>
<dbReference type="AlphaFoldDB" id="A0A837FE91"/>
<sequence length="99" mass="10717">MRELKVDGLALIIKSRIPENVGATVRLVEYLGMIKGAISEERFEAWKVESASGGNLSGYLPGGLIVSWPTVNCPAKWLMPIDGGDFSNELASDKEKSHA</sequence>
<evidence type="ECO:0000313" key="1">
    <source>
        <dbReference type="EMBL" id="KJM65282.1"/>
    </source>
</evidence>
<dbReference type="Proteomes" id="UP000033679">
    <property type="component" value="Unassembled WGS sequence"/>
</dbReference>
<accession>A0A837FE91</accession>
<dbReference type="EMBL" id="JZYN01000024">
    <property type="protein sequence ID" value="KJM65282.1"/>
    <property type="molecule type" value="Genomic_DNA"/>
</dbReference>
<organism evidence="1 2">
    <name type="scientific">Enterobacter hormaechei subsp. xiangfangensis</name>
    <dbReference type="NCBI Taxonomy" id="1296536"/>
    <lineage>
        <taxon>Bacteria</taxon>
        <taxon>Pseudomonadati</taxon>
        <taxon>Pseudomonadota</taxon>
        <taxon>Gammaproteobacteria</taxon>
        <taxon>Enterobacterales</taxon>
        <taxon>Enterobacteriaceae</taxon>
        <taxon>Enterobacter</taxon>
        <taxon>Enterobacter cloacae complex</taxon>
    </lineage>
</organism>
<gene>
    <name evidence="1" type="ORF">SS59_17890</name>
</gene>
<comment type="caution">
    <text evidence="1">The sequence shown here is derived from an EMBL/GenBank/DDBJ whole genome shotgun (WGS) entry which is preliminary data.</text>
</comment>
<proteinExistence type="predicted"/>
<reference evidence="1 2" key="1">
    <citation type="submission" date="2015-03" db="EMBL/GenBank/DDBJ databases">
        <authorList>
            <person name="McCorrison J."/>
            <person name="Sanka R."/>
            <person name="Adams M."/>
            <person name="Brinkac L."/>
            <person name="Nierman W."/>
            <person name="Sutton G."/>
            <person name="Nelson K."/>
            <person name="Kiedrowski L."/>
            <person name="Guerrero D."/>
            <person name="Bonomo R."/>
        </authorList>
    </citation>
    <scope>NUCLEOTIDE SEQUENCE [LARGE SCALE GENOMIC DNA]</scope>
    <source>
        <strain evidence="1 2">39373</strain>
    </source>
</reference>